<sequence length="161" mass="18600">MSFLQKNTKRKETVSSAVEEEEHEEISRDIPTLSDPQPSTSTQGKGIAWVHRAASLRMLAGIWFMASLIISTVYRSNLKAMLIMPRIQLPFDNLEELYQSQYPLYVVETTVIHRAIMCWWATLFHEELRREDIARLQAFLKRLASQTPALYHPPPETPLTC</sequence>
<feature type="compositionally biased region" description="Polar residues" evidence="2">
    <location>
        <begin position="34"/>
        <end position="44"/>
    </location>
</feature>
<evidence type="ECO:0000259" key="4">
    <source>
        <dbReference type="Pfam" id="PF00060"/>
    </source>
</evidence>
<protein>
    <recommendedName>
        <fullName evidence="4">Ionotropic glutamate receptor C-terminal domain-containing protein</fullName>
    </recommendedName>
</protein>
<feature type="transmembrane region" description="Helical" evidence="3">
    <location>
        <begin position="54"/>
        <end position="74"/>
    </location>
</feature>
<dbReference type="InterPro" id="IPR001320">
    <property type="entry name" value="Iontro_rcpt_C"/>
</dbReference>
<dbReference type="Proteomes" id="UP001487740">
    <property type="component" value="Unassembled WGS sequence"/>
</dbReference>
<evidence type="ECO:0000256" key="1">
    <source>
        <dbReference type="ARBA" id="ARBA00008685"/>
    </source>
</evidence>
<dbReference type="Gene3D" id="1.10.287.70">
    <property type="match status" value="1"/>
</dbReference>
<feature type="domain" description="Ionotropic glutamate receptor C-terminal" evidence="4">
    <location>
        <begin position="51"/>
        <end position="100"/>
    </location>
</feature>
<comment type="caution">
    <text evidence="5">The sequence shown here is derived from an EMBL/GenBank/DDBJ whole genome shotgun (WGS) entry which is preliminary data.</text>
</comment>
<name>A0AAW0STF6_SCYPA</name>
<comment type="similarity">
    <text evidence="1">Belongs to the glutamate-gated ion channel (TC 1.A.10.1) family.</text>
</comment>
<reference evidence="5 6" key="1">
    <citation type="submission" date="2023-03" db="EMBL/GenBank/DDBJ databases">
        <title>High-quality genome of Scylla paramamosain provides insights in environmental adaptation.</title>
        <authorList>
            <person name="Zhang L."/>
        </authorList>
    </citation>
    <scope>NUCLEOTIDE SEQUENCE [LARGE SCALE GENOMIC DNA]</scope>
    <source>
        <strain evidence="5">LZ_2023a</strain>
        <tissue evidence="5">Muscle</tissue>
    </source>
</reference>
<dbReference type="Pfam" id="PF00060">
    <property type="entry name" value="Lig_chan"/>
    <property type="match status" value="1"/>
</dbReference>
<dbReference type="GO" id="GO:0015276">
    <property type="term" value="F:ligand-gated monoatomic ion channel activity"/>
    <property type="evidence" value="ECO:0007669"/>
    <property type="project" value="InterPro"/>
</dbReference>
<keyword evidence="3" id="KW-0812">Transmembrane</keyword>
<proteinExistence type="inferred from homology"/>
<dbReference type="AlphaFoldDB" id="A0AAW0STF6"/>
<evidence type="ECO:0000313" key="5">
    <source>
        <dbReference type="EMBL" id="KAK8378391.1"/>
    </source>
</evidence>
<feature type="region of interest" description="Disordered" evidence="2">
    <location>
        <begin position="1"/>
        <end position="44"/>
    </location>
</feature>
<accession>A0AAW0STF6</accession>
<dbReference type="GO" id="GO:0016020">
    <property type="term" value="C:membrane"/>
    <property type="evidence" value="ECO:0007669"/>
    <property type="project" value="InterPro"/>
</dbReference>
<keyword evidence="3" id="KW-1133">Transmembrane helix</keyword>
<evidence type="ECO:0000256" key="2">
    <source>
        <dbReference type="SAM" id="MobiDB-lite"/>
    </source>
</evidence>
<evidence type="ECO:0000313" key="6">
    <source>
        <dbReference type="Proteomes" id="UP001487740"/>
    </source>
</evidence>
<keyword evidence="3" id="KW-0472">Membrane</keyword>
<keyword evidence="6" id="KW-1185">Reference proteome</keyword>
<dbReference type="EMBL" id="JARAKH010000045">
    <property type="protein sequence ID" value="KAK8378391.1"/>
    <property type="molecule type" value="Genomic_DNA"/>
</dbReference>
<gene>
    <name evidence="5" type="ORF">O3P69_011106</name>
</gene>
<evidence type="ECO:0000256" key="3">
    <source>
        <dbReference type="SAM" id="Phobius"/>
    </source>
</evidence>
<organism evidence="5 6">
    <name type="scientific">Scylla paramamosain</name>
    <name type="common">Mud crab</name>
    <dbReference type="NCBI Taxonomy" id="85552"/>
    <lineage>
        <taxon>Eukaryota</taxon>
        <taxon>Metazoa</taxon>
        <taxon>Ecdysozoa</taxon>
        <taxon>Arthropoda</taxon>
        <taxon>Crustacea</taxon>
        <taxon>Multicrustacea</taxon>
        <taxon>Malacostraca</taxon>
        <taxon>Eumalacostraca</taxon>
        <taxon>Eucarida</taxon>
        <taxon>Decapoda</taxon>
        <taxon>Pleocyemata</taxon>
        <taxon>Brachyura</taxon>
        <taxon>Eubrachyura</taxon>
        <taxon>Portunoidea</taxon>
        <taxon>Portunidae</taxon>
        <taxon>Portuninae</taxon>
        <taxon>Scylla</taxon>
    </lineage>
</organism>